<dbReference type="SUPFAM" id="SSF51126">
    <property type="entry name" value="Pectin lyase-like"/>
    <property type="match status" value="1"/>
</dbReference>
<dbReference type="Pfam" id="PF13229">
    <property type="entry name" value="Beta_helix"/>
    <property type="match status" value="1"/>
</dbReference>
<evidence type="ECO:0000313" key="6">
    <source>
        <dbReference type="EMBL" id="TXE07042.1"/>
    </source>
</evidence>
<dbReference type="Proteomes" id="UP000321790">
    <property type="component" value="Unassembled WGS sequence"/>
</dbReference>
<feature type="signal peptide" evidence="2">
    <location>
        <begin position="1"/>
        <end position="19"/>
    </location>
</feature>
<accession>A0A5C7AMJ5</accession>
<dbReference type="PANTHER" id="PTHR36453:SF1">
    <property type="entry name" value="RIGHT HANDED BETA HELIX DOMAIN-CONTAINING PROTEIN"/>
    <property type="match status" value="1"/>
</dbReference>
<feature type="chain" id="PRO_5022940176" evidence="2">
    <location>
        <begin position="20"/>
        <end position="909"/>
    </location>
</feature>
<comment type="caution">
    <text evidence="6">The sequence shown here is derived from an EMBL/GenBank/DDBJ whole genome shotgun (WGS) entry which is preliminary data.</text>
</comment>
<feature type="domain" description="Pel9A-like right handed beta-helix region" evidence="5">
    <location>
        <begin position="20"/>
        <end position="64"/>
    </location>
</feature>
<dbReference type="Pfam" id="PF18962">
    <property type="entry name" value="Por_Secre_tail"/>
    <property type="match status" value="1"/>
</dbReference>
<dbReference type="AlphaFoldDB" id="A0A5C7AMJ5"/>
<feature type="domain" description="Right handed beta helix" evidence="3">
    <location>
        <begin position="339"/>
        <end position="489"/>
    </location>
</feature>
<dbReference type="Gene3D" id="2.160.20.10">
    <property type="entry name" value="Single-stranded right-handed beta-helix, Pectin lyase-like"/>
    <property type="match status" value="2"/>
</dbReference>
<dbReference type="EMBL" id="VOSC01000030">
    <property type="protein sequence ID" value="TXE07042.1"/>
    <property type="molecule type" value="Genomic_DNA"/>
</dbReference>
<dbReference type="NCBIfam" id="TIGR04183">
    <property type="entry name" value="Por_Secre_tail"/>
    <property type="match status" value="1"/>
</dbReference>
<dbReference type="RefSeq" id="WP_147136643.1">
    <property type="nucleotide sequence ID" value="NZ_VOSC01000030.1"/>
</dbReference>
<evidence type="ECO:0000256" key="1">
    <source>
        <dbReference type="ARBA" id="ARBA00022729"/>
    </source>
</evidence>
<proteinExistence type="predicted"/>
<name>A0A5C7AMJ5_9FLAO</name>
<dbReference type="OrthoDB" id="9763537at2"/>
<evidence type="ECO:0000259" key="4">
    <source>
        <dbReference type="Pfam" id="PF18962"/>
    </source>
</evidence>
<evidence type="ECO:0000259" key="5">
    <source>
        <dbReference type="Pfam" id="PF22842"/>
    </source>
</evidence>
<dbReference type="InterPro" id="IPR012334">
    <property type="entry name" value="Pectin_lyas_fold"/>
</dbReference>
<dbReference type="InterPro" id="IPR028974">
    <property type="entry name" value="TSP_type-3_rpt"/>
</dbReference>
<dbReference type="InterPro" id="IPR011050">
    <property type="entry name" value="Pectin_lyase_fold/virulence"/>
</dbReference>
<dbReference type="InterPro" id="IPR026444">
    <property type="entry name" value="Secre_tail"/>
</dbReference>
<evidence type="ECO:0000256" key="2">
    <source>
        <dbReference type="SAM" id="SignalP"/>
    </source>
</evidence>
<dbReference type="Pfam" id="PF22842">
    <property type="entry name" value="Pel9A-like_beta_helix"/>
    <property type="match status" value="1"/>
</dbReference>
<evidence type="ECO:0000313" key="7">
    <source>
        <dbReference type="Proteomes" id="UP000321790"/>
    </source>
</evidence>
<sequence length="909" mass="99483">MKQNYTFTLLLLFSLNMFAKDIYVAKNGDDSNPGTMESPYLTISKAASVAVAGDIVYIREGTYEETLTPANSGTPGNPIIFQSYPGEKVIISAMEALSGWTQDSGAIYKTTISFNSLGQGNFVVNDQTPLNLARWPNKTSNDPFILNSIRNTGGSDGSVVNGAYLTEATIPGIDWTGGALWFYGDRPGSGWTAWKRTITSSSAGRVNFNFTSSQDWIRTFHPPKDLGDFYLEGVKEALDYENEWYFDEATKTLYVQLPGGVAPEDGKINMRRRLETINLKNKKHIQIRNLAVYGGNINMEDTSTWQPNGNNNTTDIVLYGLSVFYANHSQGVFDGVHTGKAAIKIQGSNHVIEKCEVAFGATSGIDARGNNLLIKDNYIHDFDFLSVYDGPLIIRGINNTLVTNNTIFNGGRDAIQYNGETNEIAYNNVYKSNRLADDCALFYTVGPRETVTEIHHNWFHDTDSPGVKYKAAGIYLDNSASKYDVHHNVVWNTEWTNVQINWDGADINIYNNTLWNGSEVMGAWHKEGTQFTNVKVWNNLGSDDNWEPQSDKQNNLVVTEDVFVNSSAGNFNLKSGSSPIDQGREITGFTEGFQGAAPDVGAYENGGDQWVAGITWEPLYGPTGQGCYGLPGENCVVFDPNDDDNDGVDNADDLCPDTPLGSTVNTDGCTVFTLPSNNFKIKGIGESCKGSDDGIIVINSLETSFDFTAVIEETSASKSFTSDVSFEDLSGGSYTVCITTTQDANYKQCFTVNVDEPEDLLVSTKIDNVKQQLTLNLKGGNTYRIVLNGEETQTSSSQITLNLSKGLNTLSVKADKDCQGNFEKMITSFSDVAIYPNSVKDHFTISFPQALTSTAVVDVVSTSGKVVISKTVNLGSVSAVVETNQLTAGMYFVKIQSQQINSQTKIIKQ</sequence>
<keyword evidence="7" id="KW-1185">Reference proteome</keyword>
<dbReference type="InterPro" id="IPR039448">
    <property type="entry name" value="Beta_helix"/>
</dbReference>
<reference evidence="7" key="1">
    <citation type="submission" date="2019-08" db="EMBL/GenBank/DDBJ databases">
        <title>Seonamhaeicola sediminis sp. nov., isolated from marine sediment.</title>
        <authorList>
            <person name="Cao W.R."/>
        </authorList>
    </citation>
    <scope>NUCLEOTIDE SEQUENCE [LARGE SCALE GENOMIC DNA]</scope>
    <source>
        <strain evidence="7">Gy8</strain>
    </source>
</reference>
<protein>
    <submittedName>
        <fullName evidence="6">T9SS type A sorting domain-containing protein</fullName>
    </submittedName>
</protein>
<gene>
    <name evidence="6" type="ORF">FUA26_12515</name>
</gene>
<dbReference type="PANTHER" id="PTHR36453">
    <property type="entry name" value="SECRETED PROTEIN-RELATED"/>
    <property type="match status" value="1"/>
</dbReference>
<feature type="domain" description="Secretion system C-terminal sorting" evidence="4">
    <location>
        <begin position="834"/>
        <end position="907"/>
    </location>
</feature>
<organism evidence="6 7">
    <name type="scientific">Seonamhaeicola algicola</name>
    <dbReference type="NCBI Taxonomy" id="1719036"/>
    <lineage>
        <taxon>Bacteria</taxon>
        <taxon>Pseudomonadati</taxon>
        <taxon>Bacteroidota</taxon>
        <taxon>Flavobacteriia</taxon>
        <taxon>Flavobacteriales</taxon>
        <taxon>Flavobacteriaceae</taxon>
    </lineage>
</organism>
<dbReference type="SUPFAM" id="SSF103647">
    <property type="entry name" value="TSP type-3 repeat"/>
    <property type="match status" value="1"/>
</dbReference>
<keyword evidence="1 2" id="KW-0732">Signal</keyword>
<dbReference type="GO" id="GO:0005509">
    <property type="term" value="F:calcium ion binding"/>
    <property type="evidence" value="ECO:0007669"/>
    <property type="project" value="InterPro"/>
</dbReference>
<evidence type="ECO:0000259" key="3">
    <source>
        <dbReference type="Pfam" id="PF13229"/>
    </source>
</evidence>
<dbReference type="InterPro" id="IPR053868">
    <property type="entry name" value="Pel9A-like_beta_helix"/>
</dbReference>